<name>A0ABU0MF75_9PROT</name>
<sequence>MLRNPFARHVALFLLVKAVLVGVGLWWVLGGLPAPRGVIVSPPPAARE</sequence>
<keyword evidence="3" id="KW-1185">Reference proteome</keyword>
<dbReference type="EMBL" id="JAUSVU010000002">
    <property type="protein sequence ID" value="MDQ0532090.1"/>
    <property type="molecule type" value="Genomic_DNA"/>
</dbReference>
<gene>
    <name evidence="2" type="ORF">QO018_000926</name>
</gene>
<feature type="transmembrane region" description="Helical" evidence="1">
    <location>
        <begin position="12"/>
        <end position="29"/>
    </location>
</feature>
<evidence type="ECO:0000313" key="2">
    <source>
        <dbReference type="EMBL" id="MDQ0532090.1"/>
    </source>
</evidence>
<proteinExistence type="predicted"/>
<evidence type="ECO:0000313" key="3">
    <source>
        <dbReference type="Proteomes" id="UP001244552"/>
    </source>
</evidence>
<keyword evidence="1" id="KW-1133">Transmembrane helix</keyword>
<dbReference type="Proteomes" id="UP001244552">
    <property type="component" value="Unassembled WGS sequence"/>
</dbReference>
<keyword evidence="1" id="KW-0472">Membrane</keyword>
<dbReference type="RefSeq" id="WP_209979203.1">
    <property type="nucleotide sequence ID" value="NZ_JAGINO010000002.1"/>
</dbReference>
<protein>
    <submittedName>
        <fullName evidence="2">Uncharacterized protein</fullName>
    </submittedName>
</protein>
<reference evidence="2 3" key="1">
    <citation type="submission" date="2023-07" db="EMBL/GenBank/DDBJ databases">
        <title>Genomic Encyclopedia of Type Strains, Phase IV (KMG-IV): sequencing the most valuable type-strain genomes for metagenomic binning, comparative biology and taxonomic classification.</title>
        <authorList>
            <person name="Goeker M."/>
        </authorList>
    </citation>
    <scope>NUCLEOTIDE SEQUENCE [LARGE SCALE GENOMIC DNA]</scope>
    <source>
        <strain evidence="2 3">DSM 19922</strain>
    </source>
</reference>
<organism evidence="2 3">
    <name type="scientific">Azospirillum picis</name>
    <dbReference type="NCBI Taxonomy" id="488438"/>
    <lineage>
        <taxon>Bacteria</taxon>
        <taxon>Pseudomonadati</taxon>
        <taxon>Pseudomonadota</taxon>
        <taxon>Alphaproteobacteria</taxon>
        <taxon>Rhodospirillales</taxon>
        <taxon>Azospirillaceae</taxon>
        <taxon>Azospirillum</taxon>
    </lineage>
</organism>
<comment type="caution">
    <text evidence="2">The sequence shown here is derived from an EMBL/GenBank/DDBJ whole genome shotgun (WGS) entry which is preliminary data.</text>
</comment>
<keyword evidence="1" id="KW-0812">Transmembrane</keyword>
<accession>A0ABU0MF75</accession>
<evidence type="ECO:0000256" key="1">
    <source>
        <dbReference type="SAM" id="Phobius"/>
    </source>
</evidence>